<accession>A0ABQ1ETY9</accession>
<sequence>MSDVKSKKSQADQFRKEQKYESALPIYQELWQEDIEIKNPWIGWGYAFCLEKTNKIYSAIEISNEVKILKNDLQVNNDLLLRNLNRAISEFYYVKSITDEKKFLRTAEIVVSNYSQGNAYSIYNKIVMKVMEYYKKNNRYLEVLNWSNKLEAEKLSDKPGINSNPNVKLTEYASEKETYLRYKIEALYEEGHYENCLALAEYFFNQIHKYHYNNDFHVKRDVAQCHIAMGNVQLGINQLKELLLKKREYYLQTDIAKIYYNMGDLEEVVKFTLDAALNFGDHDKKVNLYLLMAKSFLELNKMDESKIHTEFVYQIRMNEGWNIDNELLSLLSLHNIDRSKKGDLKQIERNIKQLWEKLKASSQVVLTGTITKILPEGNKGFIKADNGKSYFFYKKDFKAKHLVLEVNIRVSFWLQESFDQKKNQSSEIAINIKAIS</sequence>
<organism evidence="1 2">
    <name type="scientific">Paenibacillus marchantiophytorum</name>
    <dbReference type="NCBI Taxonomy" id="1619310"/>
    <lineage>
        <taxon>Bacteria</taxon>
        <taxon>Bacillati</taxon>
        <taxon>Bacillota</taxon>
        <taxon>Bacilli</taxon>
        <taxon>Bacillales</taxon>
        <taxon>Paenibacillaceae</taxon>
        <taxon>Paenibacillus</taxon>
    </lineage>
</organism>
<evidence type="ECO:0000313" key="2">
    <source>
        <dbReference type="Proteomes" id="UP000615455"/>
    </source>
</evidence>
<keyword evidence="2" id="KW-1185">Reference proteome</keyword>
<dbReference type="Proteomes" id="UP000615455">
    <property type="component" value="Unassembled WGS sequence"/>
</dbReference>
<reference evidence="2" key="1">
    <citation type="journal article" date="2019" name="Int. J. Syst. Evol. Microbiol.">
        <title>The Global Catalogue of Microorganisms (GCM) 10K type strain sequencing project: providing services to taxonomists for standard genome sequencing and annotation.</title>
        <authorList>
            <consortium name="The Broad Institute Genomics Platform"/>
            <consortium name="The Broad Institute Genome Sequencing Center for Infectious Disease"/>
            <person name="Wu L."/>
            <person name="Ma J."/>
        </authorList>
    </citation>
    <scope>NUCLEOTIDE SEQUENCE [LARGE SCALE GENOMIC DNA]</scope>
    <source>
        <strain evidence="2">CGMCC 1.15043</strain>
    </source>
</reference>
<evidence type="ECO:0000313" key="1">
    <source>
        <dbReference type="EMBL" id="GFZ87329.1"/>
    </source>
</evidence>
<dbReference type="InterPro" id="IPR012340">
    <property type="entry name" value="NA-bd_OB-fold"/>
</dbReference>
<gene>
    <name evidence="1" type="ORF">GCM10008018_36960</name>
</gene>
<name>A0ABQ1ETY9_9BACL</name>
<proteinExistence type="predicted"/>
<protein>
    <recommendedName>
        <fullName evidence="3">Tetratricopeptide repeat protein</fullName>
    </recommendedName>
</protein>
<dbReference type="EMBL" id="BMHE01000018">
    <property type="protein sequence ID" value="GFZ87329.1"/>
    <property type="molecule type" value="Genomic_DNA"/>
</dbReference>
<comment type="caution">
    <text evidence="1">The sequence shown here is derived from an EMBL/GenBank/DDBJ whole genome shotgun (WGS) entry which is preliminary data.</text>
</comment>
<dbReference type="Gene3D" id="2.40.50.140">
    <property type="entry name" value="Nucleic acid-binding proteins"/>
    <property type="match status" value="1"/>
</dbReference>
<dbReference type="InterPro" id="IPR011990">
    <property type="entry name" value="TPR-like_helical_dom_sf"/>
</dbReference>
<evidence type="ECO:0008006" key="3">
    <source>
        <dbReference type="Google" id="ProtNLM"/>
    </source>
</evidence>
<dbReference type="Gene3D" id="1.25.40.10">
    <property type="entry name" value="Tetratricopeptide repeat domain"/>
    <property type="match status" value="1"/>
</dbReference>
<dbReference type="RefSeq" id="WP_189013737.1">
    <property type="nucleotide sequence ID" value="NZ_BMHE01000018.1"/>
</dbReference>